<evidence type="ECO:0000313" key="10">
    <source>
        <dbReference type="EMBL" id="SEH13339.1"/>
    </source>
</evidence>
<dbReference type="EMBL" id="FNWL01000001">
    <property type="protein sequence ID" value="SEH13339.1"/>
    <property type="molecule type" value="Genomic_DNA"/>
</dbReference>
<evidence type="ECO:0000256" key="3">
    <source>
        <dbReference type="ARBA" id="ARBA00022475"/>
    </source>
</evidence>
<dbReference type="GO" id="GO:0015740">
    <property type="term" value="P:C4-dicarboxylate transport"/>
    <property type="evidence" value="ECO:0007669"/>
    <property type="project" value="TreeGrafter"/>
</dbReference>
<evidence type="ECO:0000256" key="2">
    <source>
        <dbReference type="ARBA" id="ARBA00022448"/>
    </source>
</evidence>
<dbReference type="PANTHER" id="PTHR35011:SF2">
    <property type="entry name" value="2,3-DIKETO-L-GULONATE TRAP TRANSPORTER SMALL PERMEASE PROTEIN YIAM"/>
    <property type="match status" value="1"/>
</dbReference>
<evidence type="ECO:0000256" key="7">
    <source>
        <dbReference type="ARBA" id="ARBA00023136"/>
    </source>
</evidence>
<feature type="transmembrane region" description="Helical" evidence="8">
    <location>
        <begin position="70"/>
        <end position="93"/>
    </location>
</feature>
<evidence type="ECO:0000259" key="9">
    <source>
        <dbReference type="Pfam" id="PF04290"/>
    </source>
</evidence>
<protein>
    <submittedName>
        <fullName evidence="10">Tripartite ATP-independent transporter, DctQ component</fullName>
    </submittedName>
</protein>
<keyword evidence="6 8" id="KW-1133">Transmembrane helix</keyword>
<proteinExistence type="predicted"/>
<dbReference type="Proteomes" id="UP000199112">
    <property type="component" value="Unassembled WGS sequence"/>
</dbReference>
<dbReference type="InterPro" id="IPR055348">
    <property type="entry name" value="DctQ"/>
</dbReference>
<keyword evidence="2" id="KW-0813">Transport</keyword>
<feature type="transmembrane region" description="Helical" evidence="8">
    <location>
        <begin position="40"/>
        <end position="58"/>
    </location>
</feature>
<dbReference type="Pfam" id="PF04290">
    <property type="entry name" value="DctQ"/>
    <property type="match status" value="1"/>
</dbReference>
<evidence type="ECO:0000256" key="8">
    <source>
        <dbReference type="SAM" id="Phobius"/>
    </source>
</evidence>
<dbReference type="OrthoDB" id="195302at2157"/>
<comment type="subcellular location">
    <subcellularLocation>
        <location evidence="1">Cell inner membrane</location>
        <topology evidence="1">Multi-pass membrane protein</topology>
    </subcellularLocation>
</comment>
<organism evidence="10 11">
    <name type="scientific">Natronorubrum sediminis</name>
    <dbReference type="NCBI Taxonomy" id="640943"/>
    <lineage>
        <taxon>Archaea</taxon>
        <taxon>Methanobacteriati</taxon>
        <taxon>Methanobacteriota</taxon>
        <taxon>Stenosarchaea group</taxon>
        <taxon>Halobacteria</taxon>
        <taxon>Halobacteriales</taxon>
        <taxon>Natrialbaceae</taxon>
        <taxon>Natronorubrum</taxon>
    </lineage>
</organism>
<evidence type="ECO:0000256" key="5">
    <source>
        <dbReference type="ARBA" id="ARBA00022692"/>
    </source>
</evidence>
<keyword evidence="3" id="KW-1003">Cell membrane</keyword>
<reference evidence="11" key="1">
    <citation type="submission" date="2016-10" db="EMBL/GenBank/DDBJ databases">
        <authorList>
            <person name="Varghese N."/>
            <person name="Submissions S."/>
        </authorList>
    </citation>
    <scope>NUCLEOTIDE SEQUENCE [LARGE SCALE GENOMIC DNA]</scope>
    <source>
        <strain evidence="11">CGMCC 1.8981</strain>
    </source>
</reference>
<name>A0A1H6FQZ7_9EURY</name>
<keyword evidence="5 8" id="KW-0812">Transmembrane</keyword>
<feature type="transmembrane region" description="Helical" evidence="8">
    <location>
        <begin position="157"/>
        <end position="175"/>
    </location>
</feature>
<feature type="domain" description="Tripartite ATP-independent periplasmic transporters DctQ component" evidence="9">
    <location>
        <begin position="53"/>
        <end position="183"/>
    </location>
</feature>
<evidence type="ECO:0000256" key="1">
    <source>
        <dbReference type="ARBA" id="ARBA00004429"/>
    </source>
</evidence>
<dbReference type="InterPro" id="IPR007387">
    <property type="entry name" value="TRAP_DctQ"/>
</dbReference>
<sequence length="218" mass="24833">MSRSTPGGVSTLSNSNVTVVETLRNRVADGEVTTSLERYFEGYLAMVLLAVVTLLVFVDVVNRTVRGTQFVWGLEVVEGLFIWITWLSAAFAVRHSSHLRFTLLRQQWSARRNYVMYWVEWVLWFVVVGTIFWYSIPELERHAEAGRIVVGTSIPDTLFYLAVPVGTALILLRVGQEILHVTRRYRRGDTIEPTASIEIEDRAYDTTDDVDDTDGETQ</sequence>
<evidence type="ECO:0000256" key="4">
    <source>
        <dbReference type="ARBA" id="ARBA00022519"/>
    </source>
</evidence>
<feature type="transmembrane region" description="Helical" evidence="8">
    <location>
        <begin position="114"/>
        <end position="137"/>
    </location>
</feature>
<keyword evidence="7 8" id="KW-0472">Membrane</keyword>
<dbReference type="GO" id="GO:0022857">
    <property type="term" value="F:transmembrane transporter activity"/>
    <property type="evidence" value="ECO:0007669"/>
    <property type="project" value="TreeGrafter"/>
</dbReference>
<keyword evidence="4" id="KW-0997">Cell inner membrane</keyword>
<evidence type="ECO:0000256" key="6">
    <source>
        <dbReference type="ARBA" id="ARBA00022989"/>
    </source>
</evidence>
<dbReference type="PANTHER" id="PTHR35011">
    <property type="entry name" value="2,3-DIKETO-L-GULONATE TRAP TRANSPORTER SMALL PERMEASE PROTEIN YIAM"/>
    <property type="match status" value="1"/>
</dbReference>
<dbReference type="AlphaFoldDB" id="A0A1H6FQZ7"/>
<evidence type="ECO:0000313" key="11">
    <source>
        <dbReference type="Proteomes" id="UP000199112"/>
    </source>
</evidence>
<accession>A0A1H6FQZ7</accession>
<gene>
    <name evidence="10" type="ORF">SAMN04487967_1308</name>
</gene>
<dbReference type="GO" id="GO:0005886">
    <property type="term" value="C:plasma membrane"/>
    <property type="evidence" value="ECO:0007669"/>
    <property type="project" value="UniProtKB-SubCell"/>
</dbReference>
<keyword evidence="11" id="KW-1185">Reference proteome</keyword>